<accession>A0A1Q2KWU8</accession>
<dbReference type="EMBL" id="CP019640">
    <property type="protein sequence ID" value="AQQ52152.1"/>
    <property type="molecule type" value="Genomic_DNA"/>
</dbReference>
<gene>
    <name evidence="1" type="ORF">B0X71_02825</name>
</gene>
<reference evidence="1 2" key="1">
    <citation type="submission" date="2017-02" db="EMBL/GenBank/DDBJ databases">
        <title>The complete genomic sequence of a novel cold adapted crude oil-degrading bacterium Planococcus qaidamina Y42.</title>
        <authorList>
            <person name="Yang R."/>
        </authorList>
    </citation>
    <scope>NUCLEOTIDE SEQUENCE [LARGE SCALE GENOMIC DNA]</scope>
    <source>
        <strain evidence="1 2">Y42</strain>
    </source>
</reference>
<dbReference type="AlphaFoldDB" id="A0A1Q2KWU8"/>
<evidence type="ECO:0000313" key="1">
    <source>
        <dbReference type="EMBL" id="AQQ52152.1"/>
    </source>
</evidence>
<protein>
    <submittedName>
        <fullName evidence="1">Uncharacterized protein</fullName>
    </submittedName>
</protein>
<dbReference type="Proteomes" id="UP000188184">
    <property type="component" value="Chromosome"/>
</dbReference>
<evidence type="ECO:0000313" key="2">
    <source>
        <dbReference type="Proteomes" id="UP000188184"/>
    </source>
</evidence>
<dbReference type="KEGG" id="pmar:B0X71_02825"/>
<proteinExistence type="predicted"/>
<keyword evidence="2" id="KW-1185">Reference proteome</keyword>
<name>A0A1Q2KWU8_9BACL</name>
<organism evidence="1 2">
    <name type="scientific">Planococcus lenghuensis</name>
    <dbReference type="NCBI Taxonomy" id="2213202"/>
    <lineage>
        <taxon>Bacteria</taxon>
        <taxon>Bacillati</taxon>
        <taxon>Bacillota</taxon>
        <taxon>Bacilli</taxon>
        <taxon>Bacillales</taxon>
        <taxon>Caryophanaceae</taxon>
        <taxon>Planococcus</taxon>
    </lineage>
</organism>
<sequence length="65" mass="7264">MPGCCHEKKRLALCMLFLRCRIIGAKDMLPVQFIKASFAFGNVGMLTLHLISLRKIGLPTVYVKA</sequence>